<protein>
    <submittedName>
        <fullName evidence="1">Uncharacterized protein</fullName>
    </submittedName>
</protein>
<proteinExistence type="predicted"/>
<keyword evidence="2" id="KW-1185">Reference proteome</keyword>
<accession>A0ABW3YB07</accession>
<reference evidence="2" key="1">
    <citation type="journal article" date="2019" name="Int. J. Syst. Evol. Microbiol.">
        <title>The Global Catalogue of Microorganisms (GCM) 10K type strain sequencing project: providing services to taxonomists for standard genome sequencing and annotation.</title>
        <authorList>
            <consortium name="The Broad Institute Genomics Platform"/>
            <consortium name="The Broad Institute Genome Sequencing Center for Infectious Disease"/>
            <person name="Wu L."/>
            <person name="Ma J."/>
        </authorList>
    </citation>
    <scope>NUCLEOTIDE SEQUENCE [LARGE SCALE GENOMIC DNA]</scope>
    <source>
        <strain evidence="2">JCM 31037</strain>
    </source>
</reference>
<dbReference type="EMBL" id="JBHTMP010000011">
    <property type="protein sequence ID" value="MFD1321379.1"/>
    <property type="molecule type" value="Genomic_DNA"/>
</dbReference>
<sequence length="306" mass="34513">MSYEMPPRPEYEFYETLQPPEISWRRAQRALAAATSTQQFLTIPGWRAHFKKHEGGWEEPEIEARPLMGEHHNERRVRRLRSTRPHGVDGEGAPWYVGVLYPAPRDPIYGYDDLVGIVTWVGHVACLLPGDGQLMRPIVERLAQRSRHYLVPVLADNPDELYVFLPTRRSMRKQRSELGIPEPEASPRVLDEYPNGDRLIGVPIPRAADLYDAGTPPVHGLAAKPAPSARIAHVELGSQLRVKRVGIRWTVNDDQGPLGYLRWRGGNLPAEGTLHVRKVVVDRRGRVKDIRGFVEPVDGEPSPAQG</sequence>
<organism evidence="1 2">
    <name type="scientific">Micromonospora sonneratiae</name>
    <dbReference type="NCBI Taxonomy" id="1184706"/>
    <lineage>
        <taxon>Bacteria</taxon>
        <taxon>Bacillati</taxon>
        <taxon>Actinomycetota</taxon>
        <taxon>Actinomycetes</taxon>
        <taxon>Micromonosporales</taxon>
        <taxon>Micromonosporaceae</taxon>
        <taxon>Micromonospora</taxon>
    </lineage>
</organism>
<gene>
    <name evidence="1" type="ORF">ACFQ4H_09790</name>
</gene>
<name>A0ABW3YB07_9ACTN</name>
<evidence type="ECO:0000313" key="2">
    <source>
        <dbReference type="Proteomes" id="UP001597260"/>
    </source>
</evidence>
<dbReference type="Proteomes" id="UP001597260">
    <property type="component" value="Unassembled WGS sequence"/>
</dbReference>
<dbReference type="RefSeq" id="WP_377569411.1">
    <property type="nucleotide sequence ID" value="NZ_JBHTMP010000011.1"/>
</dbReference>
<comment type="caution">
    <text evidence="1">The sequence shown here is derived from an EMBL/GenBank/DDBJ whole genome shotgun (WGS) entry which is preliminary data.</text>
</comment>
<evidence type="ECO:0000313" key="1">
    <source>
        <dbReference type="EMBL" id="MFD1321379.1"/>
    </source>
</evidence>